<evidence type="ECO:0000256" key="13">
    <source>
        <dbReference type="PIRSR" id="PIRSR001492-3"/>
    </source>
</evidence>
<evidence type="ECO:0000313" key="17">
    <source>
        <dbReference type="EMBL" id="NFF87778.1"/>
    </source>
</evidence>
<dbReference type="InterPro" id="IPR006124">
    <property type="entry name" value="Metalloenzyme"/>
</dbReference>
<dbReference type="EMBL" id="SWOV01000016">
    <property type="protein sequence ID" value="NFF87778.1"/>
    <property type="molecule type" value="Genomic_DNA"/>
</dbReference>
<accession>A0A0C2NT66</accession>
<dbReference type="InterPro" id="IPR011258">
    <property type="entry name" value="BPG-indep_PGM_N"/>
</dbReference>
<evidence type="ECO:0000259" key="15">
    <source>
        <dbReference type="Pfam" id="PF06415"/>
    </source>
</evidence>
<evidence type="ECO:0000256" key="9">
    <source>
        <dbReference type="ARBA" id="ARBA00071648"/>
    </source>
</evidence>
<feature type="binding site" evidence="10 12">
    <location>
        <begin position="153"/>
        <end position="154"/>
    </location>
    <ligand>
        <name>substrate</name>
    </ligand>
</feature>
<feature type="binding site" evidence="10 13">
    <location>
        <position position="62"/>
    </location>
    <ligand>
        <name>Mn(2+)</name>
        <dbReference type="ChEBI" id="CHEBI:29035"/>
        <label>2</label>
    </ligand>
</feature>
<feature type="binding site" evidence="10 13">
    <location>
        <position position="441"/>
    </location>
    <ligand>
        <name>Mn(2+)</name>
        <dbReference type="ChEBI" id="CHEBI:29035"/>
        <label>2</label>
    </ligand>
</feature>
<name>A0A0C2NT66_CLOBO</name>
<feature type="binding site" evidence="10 12">
    <location>
        <position position="123"/>
    </location>
    <ligand>
        <name>substrate</name>
    </ligand>
</feature>
<dbReference type="OrthoDB" id="9800863at2"/>
<dbReference type="Proteomes" id="UP000473681">
    <property type="component" value="Unassembled WGS sequence"/>
</dbReference>
<evidence type="ECO:0000256" key="8">
    <source>
        <dbReference type="ARBA" id="ARBA00023235"/>
    </source>
</evidence>
<dbReference type="HAMAP" id="MF_01038">
    <property type="entry name" value="GpmI"/>
    <property type="match status" value="1"/>
</dbReference>
<comment type="cofactor">
    <cofactor evidence="10">
        <name>Mn(2+)</name>
        <dbReference type="ChEBI" id="CHEBI:29035"/>
    </cofactor>
    <text evidence="10">Binds 2 manganese ions per subunit.</text>
</comment>
<keyword evidence="5 10" id="KW-0479">Metal-binding</keyword>
<evidence type="ECO:0000256" key="2">
    <source>
        <dbReference type="ARBA" id="ARBA00004798"/>
    </source>
</evidence>
<dbReference type="GO" id="GO:0005829">
    <property type="term" value="C:cytosol"/>
    <property type="evidence" value="ECO:0007669"/>
    <property type="project" value="TreeGrafter"/>
</dbReference>
<dbReference type="PIRSF" id="PIRSF001492">
    <property type="entry name" value="IPGAM"/>
    <property type="match status" value="1"/>
</dbReference>
<reference evidence="16 19" key="1">
    <citation type="submission" date="2019-02" db="EMBL/GenBank/DDBJ databases">
        <title>Genome sequencing of Clostridium botulinum clinical isolates.</title>
        <authorList>
            <person name="Brunt J."/>
            <person name="Van Vliet A.H.M."/>
            <person name="Stringer S.C."/>
            <person name="Grant K.A."/>
            <person name="Carter A.C."/>
            <person name="Peck M.W."/>
        </authorList>
    </citation>
    <scope>NUCLEOTIDE SEQUENCE [LARGE SCALE GENOMIC DNA]</scope>
    <source>
        <strain evidence="16 19">H113700579</strain>
    </source>
</reference>
<dbReference type="EMBL" id="SGKU01000003">
    <property type="protein sequence ID" value="NFA41430.1"/>
    <property type="molecule type" value="Genomic_DNA"/>
</dbReference>
<dbReference type="Pfam" id="PF06415">
    <property type="entry name" value="iPGM_N"/>
    <property type="match status" value="1"/>
</dbReference>
<feature type="binding site" evidence="10 12">
    <location>
        <position position="185"/>
    </location>
    <ligand>
        <name>substrate</name>
    </ligand>
</feature>
<dbReference type="FunFam" id="3.40.1450.10:FF:000001">
    <property type="entry name" value="2,3-bisphosphoglycerate-independent phosphoglycerate mutase"/>
    <property type="match status" value="1"/>
</dbReference>
<dbReference type="RefSeq" id="WP_012449857.1">
    <property type="nucleotide sequence ID" value="NZ_CP010520.1"/>
</dbReference>
<dbReference type="UniPathway" id="UPA00109">
    <property type="reaction ID" value="UER00186"/>
</dbReference>
<feature type="active site" description="Phosphoserine intermediate" evidence="10 11">
    <location>
        <position position="62"/>
    </location>
</feature>
<evidence type="ECO:0000256" key="1">
    <source>
        <dbReference type="ARBA" id="ARBA00000370"/>
    </source>
</evidence>
<dbReference type="Proteomes" id="UP000476820">
    <property type="component" value="Unassembled WGS sequence"/>
</dbReference>
<dbReference type="Pfam" id="PF01676">
    <property type="entry name" value="Metalloenzyme"/>
    <property type="match status" value="1"/>
</dbReference>
<dbReference type="InterPro" id="IPR017850">
    <property type="entry name" value="Alkaline_phosphatase_core_sf"/>
</dbReference>
<feature type="binding site" evidence="10 12">
    <location>
        <position position="333"/>
    </location>
    <ligand>
        <name>substrate</name>
    </ligand>
</feature>
<comment type="catalytic activity">
    <reaction evidence="1 10">
        <text>(2R)-2-phosphoglycerate = (2R)-3-phosphoglycerate</text>
        <dbReference type="Rhea" id="RHEA:15901"/>
        <dbReference type="ChEBI" id="CHEBI:58272"/>
        <dbReference type="ChEBI" id="CHEBI:58289"/>
        <dbReference type="EC" id="5.4.2.12"/>
    </reaction>
</comment>
<dbReference type="CDD" id="cd16010">
    <property type="entry name" value="iPGM"/>
    <property type="match status" value="1"/>
</dbReference>
<gene>
    <name evidence="10" type="primary">gpmI</name>
    <name evidence="16" type="ORF">EXM65_02250</name>
    <name evidence="17" type="ORF">FC774_07820</name>
    <name evidence="18" type="ORF">FDB51_04385</name>
</gene>
<dbReference type="EMBL" id="SWVK01000004">
    <property type="protein sequence ID" value="NFN34379.1"/>
    <property type="molecule type" value="Genomic_DNA"/>
</dbReference>
<feature type="binding site" evidence="10 13">
    <location>
        <position position="400"/>
    </location>
    <ligand>
        <name>Mn(2+)</name>
        <dbReference type="ChEBI" id="CHEBI:29035"/>
        <label>1</label>
    </ligand>
</feature>
<dbReference type="AlphaFoldDB" id="A0A0C2NT66"/>
<feature type="binding site" evidence="10 13">
    <location>
        <position position="460"/>
    </location>
    <ligand>
        <name>Mn(2+)</name>
        <dbReference type="ChEBI" id="CHEBI:29035"/>
        <label>1</label>
    </ligand>
</feature>
<feature type="binding site" evidence="10 13">
    <location>
        <position position="442"/>
    </location>
    <ligand>
        <name>Mn(2+)</name>
        <dbReference type="ChEBI" id="CHEBI:29035"/>
        <label>2</label>
    </ligand>
</feature>
<dbReference type="GO" id="GO:0004619">
    <property type="term" value="F:phosphoglycerate mutase activity"/>
    <property type="evidence" value="ECO:0007669"/>
    <property type="project" value="UniProtKB-UniRule"/>
</dbReference>
<protein>
    <recommendedName>
        <fullName evidence="9 10">2,3-bisphosphoglycerate-independent phosphoglycerate mutase</fullName>
        <shortName evidence="10">BPG-independent PGAM</shortName>
        <shortName evidence="10">Phosphoglyceromutase</shortName>
        <shortName evidence="10">iPGM</shortName>
        <ecNumber evidence="4 10">5.4.2.12</ecNumber>
    </recommendedName>
</protein>
<evidence type="ECO:0000313" key="16">
    <source>
        <dbReference type="EMBL" id="NFA41430.1"/>
    </source>
</evidence>
<dbReference type="GO" id="GO:0006007">
    <property type="term" value="P:glucose catabolic process"/>
    <property type="evidence" value="ECO:0007669"/>
    <property type="project" value="InterPro"/>
</dbReference>
<dbReference type="NCBIfam" id="TIGR01307">
    <property type="entry name" value="pgm_bpd_ind"/>
    <property type="match status" value="1"/>
</dbReference>
<feature type="binding site" evidence="10 13">
    <location>
        <position position="12"/>
    </location>
    <ligand>
        <name>Mn(2+)</name>
        <dbReference type="ChEBI" id="CHEBI:29035"/>
        <label>2</label>
    </ligand>
</feature>
<feature type="domain" description="Metalloenzyme" evidence="14">
    <location>
        <begin position="5"/>
        <end position="498"/>
    </location>
</feature>
<evidence type="ECO:0000256" key="10">
    <source>
        <dbReference type="HAMAP-Rule" id="MF_01038"/>
    </source>
</evidence>
<comment type="pathway">
    <text evidence="2 10">Carbohydrate degradation; glycolysis; pyruvate from D-glyceraldehyde 3-phosphate: step 3/5.</text>
</comment>
<dbReference type="Gene3D" id="3.40.720.10">
    <property type="entry name" value="Alkaline Phosphatase, subunit A"/>
    <property type="match status" value="1"/>
</dbReference>
<dbReference type="SUPFAM" id="SSF64158">
    <property type="entry name" value="2,3-Bisphosphoglycerate-independent phosphoglycerate mutase, substrate-binding domain"/>
    <property type="match status" value="1"/>
</dbReference>
<evidence type="ECO:0000256" key="7">
    <source>
        <dbReference type="ARBA" id="ARBA00023211"/>
    </source>
</evidence>
<evidence type="ECO:0000256" key="12">
    <source>
        <dbReference type="PIRSR" id="PIRSR001492-2"/>
    </source>
</evidence>
<evidence type="ECO:0000313" key="20">
    <source>
        <dbReference type="Proteomes" id="UP000473681"/>
    </source>
</evidence>
<evidence type="ECO:0000256" key="4">
    <source>
        <dbReference type="ARBA" id="ARBA00012026"/>
    </source>
</evidence>
<evidence type="ECO:0000256" key="11">
    <source>
        <dbReference type="PIRSR" id="PIRSR001492-1"/>
    </source>
</evidence>
<organism evidence="16 19">
    <name type="scientific">Clostridium botulinum</name>
    <dbReference type="NCBI Taxonomy" id="1491"/>
    <lineage>
        <taxon>Bacteria</taxon>
        <taxon>Bacillati</taxon>
        <taxon>Bacillota</taxon>
        <taxon>Clostridia</taxon>
        <taxon>Eubacteriales</taxon>
        <taxon>Clostridiaceae</taxon>
        <taxon>Clostridium</taxon>
    </lineage>
</organism>
<comment type="function">
    <text evidence="10">Catalyzes the interconversion of 2-phosphoglycerate and 3-phosphoglycerate.</text>
</comment>
<comment type="subunit">
    <text evidence="10">Monomer.</text>
</comment>
<sequence length="512" mass="56251">MSKRPVMLMILDGFGIAPKSEGNAVSLAKKPNFDRLVANYPTSQLQASGLEVGLPEGQMGNSEVGHLNIGSGRIVYQELTRITKAIKDGDFFENESLMKAMTNAKNNNSALHLMGLLSDGGVHSHIEHLRGLLEFAKKEGIQNVYVHAFMDGRDVAPSSGKEFVEKTEAMMAEVGIGKIATISGRYYAMDRDNRWERVELAYNALVLGKGETANNAVEAMEKSYHDNKTDEFVLPTVVLENGAPTATIKNGDSVIFFNFRPDRAREITRAINDKVFDGFKRETLNLTFVTMTQYDKTLEGVEVAYKPQTLANTLGEYVSSKGLNQLRIAETEKYAHVTFFFNGGVEKENPGEERVVIPSPKVATYDLKPEMSAYEVTDELLNRLDSDKYDMVILNFANPDMVGHTGVIPAAVKAIESVDECLGKIADKMLEKDGCLFITADHGNAETMIDFSTGNPFTAHTIDPVPFVWVANDTEGKAIKDGKLADIAPTMLNQLGLEVPAEMTGENLVTTK</sequence>
<dbReference type="PANTHER" id="PTHR31637:SF0">
    <property type="entry name" value="2,3-BISPHOSPHOGLYCERATE-INDEPENDENT PHOSPHOGLYCERATE MUTASE"/>
    <property type="match status" value="1"/>
</dbReference>
<comment type="similarity">
    <text evidence="3 10">Belongs to the BPG-independent phosphoglycerate mutase family.</text>
</comment>
<feature type="binding site" evidence="10 12">
    <location>
        <begin position="260"/>
        <end position="263"/>
    </location>
    <ligand>
        <name>substrate</name>
    </ligand>
</feature>
<evidence type="ECO:0000313" key="19">
    <source>
        <dbReference type="Proteomes" id="UP000472355"/>
    </source>
</evidence>
<evidence type="ECO:0000256" key="6">
    <source>
        <dbReference type="ARBA" id="ARBA00023152"/>
    </source>
</evidence>
<comment type="caution">
    <text evidence="16">The sequence shown here is derived from an EMBL/GenBank/DDBJ whole genome shotgun (WGS) entry which is preliminary data.</text>
</comment>
<feature type="binding site" evidence="10 13">
    <location>
        <position position="404"/>
    </location>
    <ligand>
        <name>Mn(2+)</name>
        <dbReference type="ChEBI" id="CHEBI:29035"/>
        <label>1</label>
    </ligand>
</feature>
<dbReference type="GO" id="GO:0006096">
    <property type="term" value="P:glycolytic process"/>
    <property type="evidence" value="ECO:0007669"/>
    <property type="project" value="UniProtKB-UniRule"/>
</dbReference>
<dbReference type="SUPFAM" id="SSF53649">
    <property type="entry name" value="Alkaline phosphatase-like"/>
    <property type="match status" value="1"/>
</dbReference>
<feature type="domain" description="BPG-independent PGAM N-terminal" evidence="15">
    <location>
        <begin position="82"/>
        <end position="296"/>
    </location>
</feature>
<dbReference type="EC" id="5.4.2.12" evidence="4 10"/>
<reference evidence="20 21" key="2">
    <citation type="submission" date="2019-04" db="EMBL/GenBank/DDBJ databases">
        <title>Genome sequencing of Clostridium botulinum Groups I-IV and Clostridium butyricum.</title>
        <authorList>
            <person name="Brunt J."/>
            <person name="Van Vliet A.H.M."/>
            <person name="Stringer S.C."/>
            <person name="Carter A.T."/>
            <person name="Peck M.W."/>
        </authorList>
    </citation>
    <scope>NUCLEOTIDE SEQUENCE [LARGE SCALE GENOMIC DNA]</scope>
    <source>
        <strain evidence="17 21">1605</strain>
        <strain evidence="18 20">CB-K-33E</strain>
    </source>
</reference>
<proteinExistence type="inferred from homology"/>
<dbReference type="InterPro" id="IPR005995">
    <property type="entry name" value="Pgm_bpd_ind"/>
</dbReference>
<keyword evidence="8 10" id="KW-0413">Isomerase</keyword>
<evidence type="ECO:0000256" key="3">
    <source>
        <dbReference type="ARBA" id="ARBA00008819"/>
    </source>
</evidence>
<dbReference type="PANTHER" id="PTHR31637">
    <property type="entry name" value="2,3-BISPHOSPHOGLYCERATE-INDEPENDENT PHOSPHOGLYCERATE MUTASE"/>
    <property type="match status" value="1"/>
</dbReference>
<evidence type="ECO:0000256" key="5">
    <source>
        <dbReference type="ARBA" id="ARBA00022723"/>
    </source>
</evidence>
<dbReference type="Gene3D" id="3.40.1450.10">
    <property type="entry name" value="BPG-independent phosphoglycerate mutase, domain B"/>
    <property type="match status" value="1"/>
</dbReference>
<dbReference type="GO" id="GO:0043937">
    <property type="term" value="P:regulation of sporulation"/>
    <property type="evidence" value="ECO:0007669"/>
    <property type="project" value="UniProtKB-ARBA"/>
</dbReference>
<dbReference type="InterPro" id="IPR036646">
    <property type="entry name" value="PGAM_B_sf"/>
</dbReference>
<dbReference type="GO" id="GO:0030145">
    <property type="term" value="F:manganese ion binding"/>
    <property type="evidence" value="ECO:0007669"/>
    <property type="project" value="UniProtKB-UniRule"/>
</dbReference>
<dbReference type="Proteomes" id="UP000472355">
    <property type="component" value="Unassembled WGS sequence"/>
</dbReference>
<dbReference type="FunFam" id="3.40.720.10:FF:000001">
    <property type="entry name" value="2,3-bisphosphoglycerate-independent phosphoglycerate mutase"/>
    <property type="match status" value="1"/>
</dbReference>
<evidence type="ECO:0000259" key="14">
    <source>
        <dbReference type="Pfam" id="PF01676"/>
    </source>
</evidence>
<evidence type="ECO:0000313" key="18">
    <source>
        <dbReference type="EMBL" id="NFN34379.1"/>
    </source>
</evidence>
<feature type="binding site" evidence="10 12">
    <location>
        <position position="191"/>
    </location>
    <ligand>
        <name>substrate</name>
    </ligand>
</feature>
<evidence type="ECO:0000313" key="21">
    <source>
        <dbReference type="Proteomes" id="UP000476820"/>
    </source>
</evidence>
<keyword evidence="6 10" id="KW-0324">Glycolysis</keyword>
<keyword evidence="7 10" id="KW-0464">Manganese</keyword>